<organism evidence="1 2">
    <name type="scientific">Sphaerotilus mobilis</name>
    <dbReference type="NCBI Taxonomy" id="47994"/>
    <lineage>
        <taxon>Bacteria</taxon>
        <taxon>Pseudomonadati</taxon>
        <taxon>Pseudomonadota</taxon>
        <taxon>Betaproteobacteria</taxon>
        <taxon>Burkholderiales</taxon>
        <taxon>Sphaerotilaceae</taxon>
        <taxon>Sphaerotilus</taxon>
    </lineage>
</organism>
<gene>
    <name evidence="1" type="ORF">EV685_1670</name>
</gene>
<sequence>MPSLDVTFDGRRTSTRTLIRDISHQLAQHTPRRIELHYADRSDTRIDPPAVQRAIVEMVREHGWRDVELAIRPHRLPLDQATGDHLLRLHWLEEDGTFAPMTSHHRPEGAPTNAAAWWRTLWSRRPSRERLNLATDADATAPAPASSGEAVRLLRAAVQRAALDLTPESSLPNSRPVVRHLVAKVRDAALAQALRPYFTGESLATSQAMSRWLVQDGCHVPDPLTVELDSRAIANHGGTFLVDAADLIVTLKPSREPLATGLTATSVPRSEPSKRPALDLSTALPAGRGDATPDVQLTWVGTLDGRFEHPVPLPSRILPMRIDRELLSATMPALHKPALLAVASQKQPLQVLRNAQGRIVLKSPRSESGRVPLYRLHPGFEPLPEELLLMDAPVMVVVNDPSGVLHPITGERLPALLIEVRPGLAKHTARTSSPSPMP</sequence>
<dbReference type="AlphaFoldDB" id="A0A4Q7LQH1"/>
<reference evidence="1 2" key="1">
    <citation type="submission" date="2019-02" db="EMBL/GenBank/DDBJ databases">
        <title>Genomic Encyclopedia of Type Strains, Phase IV (KMG-IV): sequencing the most valuable type-strain genomes for metagenomic binning, comparative biology and taxonomic classification.</title>
        <authorList>
            <person name="Goeker M."/>
        </authorList>
    </citation>
    <scope>NUCLEOTIDE SEQUENCE [LARGE SCALE GENOMIC DNA]</scope>
    <source>
        <strain evidence="1 2">DSM 10617</strain>
    </source>
</reference>
<evidence type="ECO:0000313" key="1">
    <source>
        <dbReference type="EMBL" id="RZS57106.1"/>
    </source>
</evidence>
<dbReference type="EMBL" id="SGWV01000008">
    <property type="protein sequence ID" value="RZS57106.1"/>
    <property type="molecule type" value="Genomic_DNA"/>
</dbReference>
<evidence type="ECO:0000313" key="2">
    <source>
        <dbReference type="Proteomes" id="UP000293433"/>
    </source>
</evidence>
<dbReference type="Proteomes" id="UP000293433">
    <property type="component" value="Unassembled WGS sequence"/>
</dbReference>
<accession>A0A4Q7LQH1</accession>
<comment type="caution">
    <text evidence="1">The sequence shown here is derived from an EMBL/GenBank/DDBJ whole genome shotgun (WGS) entry which is preliminary data.</text>
</comment>
<name>A0A4Q7LQH1_9BURK</name>
<proteinExistence type="predicted"/>
<keyword evidence="2" id="KW-1185">Reference proteome</keyword>
<protein>
    <submittedName>
        <fullName evidence="1">Uncharacterized protein</fullName>
    </submittedName>
</protein>